<organism evidence="1">
    <name type="scientific">Siphoviridae sp. ctOsn3</name>
    <dbReference type="NCBI Taxonomy" id="2823577"/>
    <lineage>
        <taxon>Viruses</taxon>
        <taxon>Duplodnaviria</taxon>
        <taxon>Heunggongvirae</taxon>
        <taxon>Uroviricota</taxon>
        <taxon>Caudoviricetes</taxon>
    </lineage>
</organism>
<protein>
    <submittedName>
        <fullName evidence="1">Uncharacterized protein</fullName>
    </submittedName>
</protein>
<name>A0A8S5LGE3_9CAUD</name>
<reference evidence="1" key="1">
    <citation type="journal article" date="2021" name="Proc. Natl. Acad. Sci. U.S.A.">
        <title>A Catalog of Tens of Thousands of Viruses from Human Metagenomes Reveals Hidden Associations with Chronic Diseases.</title>
        <authorList>
            <person name="Tisza M.J."/>
            <person name="Buck C.B."/>
        </authorList>
    </citation>
    <scope>NUCLEOTIDE SEQUENCE</scope>
    <source>
        <strain evidence="1">CtOsn3</strain>
    </source>
</reference>
<dbReference type="EMBL" id="BK014712">
    <property type="protein sequence ID" value="DAD68955.1"/>
    <property type="molecule type" value="Genomic_DNA"/>
</dbReference>
<proteinExistence type="predicted"/>
<evidence type="ECO:0000313" key="1">
    <source>
        <dbReference type="EMBL" id="DAD68955.1"/>
    </source>
</evidence>
<accession>A0A8S5LGE3</accession>
<sequence>MFFSLSSIDFVFYPCSGLSRGIFLAVFWTFLGLHLCLKQSACYCLFYRRLRLYLQGDK</sequence>